<feature type="transmembrane region" description="Helical" evidence="2">
    <location>
        <begin position="6"/>
        <end position="26"/>
    </location>
</feature>
<evidence type="ECO:0000313" key="3">
    <source>
        <dbReference type="EMBL" id="PAV72652.1"/>
    </source>
</evidence>
<keyword evidence="4" id="KW-1185">Reference proteome</keyword>
<evidence type="ECO:0000256" key="2">
    <source>
        <dbReference type="SAM" id="Phobius"/>
    </source>
</evidence>
<dbReference type="EMBL" id="LIAE01008744">
    <property type="protein sequence ID" value="PAV72652.1"/>
    <property type="molecule type" value="Genomic_DNA"/>
</dbReference>
<evidence type="ECO:0000256" key="1">
    <source>
        <dbReference type="SAM" id="MobiDB-lite"/>
    </source>
</evidence>
<organism evidence="3 4">
    <name type="scientific">Diploscapter pachys</name>
    <dbReference type="NCBI Taxonomy" id="2018661"/>
    <lineage>
        <taxon>Eukaryota</taxon>
        <taxon>Metazoa</taxon>
        <taxon>Ecdysozoa</taxon>
        <taxon>Nematoda</taxon>
        <taxon>Chromadorea</taxon>
        <taxon>Rhabditida</taxon>
        <taxon>Rhabditina</taxon>
        <taxon>Rhabditomorpha</taxon>
        <taxon>Rhabditoidea</taxon>
        <taxon>Rhabditidae</taxon>
        <taxon>Diploscapter</taxon>
    </lineage>
</organism>
<feature type="region of interest" description="Disordered" evidence="1">
    <location>
        <begin position="113"/>
        <end position="133"/>
    </location>
</feature>
<reference evidence="3 4" key="1">
    <citation type="journal article" date="2017" name="Curr. Biol.">
        <title>Genome architecture and evolution of a unichromosomal asexual nematode.</title>
        <authorList>
            <person name="Fradin H."/>
            <person name="Zegar C."/>
            <person name="Gutwein M."/>
            <person name="Lucas J."/>
            <person name="Kovtun M."/>
            <person name="Corcoran D."/>
            <person name="Baugh L.R."/>
            <person name="Kiontke K."/>
            <person name="Gunsalus K."/>
            <person name="Fitch D.H."/>
            <person name="Piano F."/>
        </authorList>
    </citation>
    <scope>NUCLEOTIDE SEQUENCE [LARGE SCALE GENOMIC DNA]</scope>
    <source>
        <strain evidence="3">PF1309</strain>
    </source>
</reference>
<keyword evidence="2" id="KW-1133">Transmembrane helix</keyword>
<dbReference type="Proteomes" id="UP000218231">
    <property type="component" value="Unassembled WGS sequence"/>
</dbReference>
<gene>
    <name evidence="3" type="ORF">WR25_21105</name>
</gene>
<feature type="compositionally biased region" description="Gly residues" evidence="1">
    <location>
        <begin position="113"/>
        <end position="129"/>
    </location>
</feature>
<protein>
    <submittedName>
        <fullName evidence="3">Uncharacterized protein</fullName>
    </submittedName>
</protein>
<keyword evidence="2" id="KW-0812">Transmembrane</keyword>
<accession>A0A2A2KFI5</accession>
<name>A0A2A2KFI5_9BILA</name>
<dbReference type="AlphaFoldDB" id="A0A2A2KFI5"/>
<sequence length="150" mass="17378">MSSVRYLIAFTIIVICSDAVFGRARVKRQGFFMRMMQEKMNGGKGGFAPGMGMAFHEWRNSPTGMKFRECMWQGVDPSIKQRWEERRKMFQSLSPQAKKELFEKFRSMREKGGGMGWGRRGRFGGGGGENSPFRQRIREKFQKCWAQVQG</sequence>
<evidence type="ECO:0000313" key="4">
    <source>
        <dbReference type="Proteomes" id="UP000218231"/>
    </source>
</evidence>
<proteinExistence type="predicted"/>
<comment type="caution">
    <text evidence="3">The sequence shown here is derived from an EMBL/GenBank/DDBJ whole genome shotgun (WGS) entry which is preliminary data.</text>
</comment>
<keyword evidence="2" id="KW-0472">Membrane</keyword>